<name>A0A645B2D2_9ZZZZ</name>
<evidence type="ECO:0000256" key="1">
    <source>
        <dbReference type="SAM" id="MobiDB-lite"/>
    </source>
</evidence>
<sequence>MSVRGPIGTGAQFNPPIEKLCPIKCLPVAITPFLRSSDCNPRIYSTPNWLMRKGSSPNVSSIRPQRGSRPTSKTGARPWCNPSARHCCRMISVILKANSGLKEQARPIICGNKVAPRNIAPEQHSSCTIAGIPRRVFSTNIFCTRLADLAISAGDWMEFPPMRVTCPMPGCKRFSALWMSNFPSVDNSSNQQEPIWAIFSGRVISLSSCETRFSIGRDVSR</sequence>
<protein>
    <submittedName>
        <fullName evidence="2">Uncharacterized protein</fullName>
    </submittedName>
</protein>
<accession>A0A645B2D2</accession>
<organism evidence="2">
    <name type="scientific">bioreactor metagenome</name>
    <dbReference type="NCBI Taxonomy" id="1076179"/>
    <lineage>
        <taxon>unclassified sequences</taxon>
        <taxon>metagenomes</taxon>
        <taxon>ecological metagenomes</taxon>
    </lineage>
</organism>
<proteinExistence type="predicted"/>
<dbReference type="AlphaFoldDB" id="A0A645B2D2"/>
<dbReference type="EMBL" id="VSSQ01015476">
    <property type="protein sequence ID" value="MPM55864.1"/>
    <property type="molecule type" value="Genomic_DNA"/>
</dbReference>
<reference evidence="2" key="1">
    <citation type="submission" date="2019-08" db="EMBL/GenBank/DDBJ databases">
        <authorList>
            <person name="Kucharzyk K."/>
            <person name="Murdoch R.W."/>
            <person name="Higgins S."/>
            <person name="Loffler F."/>
        </authorList>
    </citation>
    <scope>NUCLEOTIDE SEQUENCE</scope>
</reference>
<evidence type="ECO:0000313" key="2">
    <source>
        <dbReference type="EMBL" id="MPM55864.1"/>
    </source>
</evidence>
<feature type="compositionally biased region" description="Polar residues" evidence="1">
    <location>
        <begin position="55"/>
        <end position="74"/>
    </location>
</feature>
<comment type="caution">
    <text evidence="2">The sequence shown here is derived from an EMBL/GenBank/DDBJ whole genome shotgun (WGS) entry which is preliminary data.</text>
</comment>
<gene>
    <name evidence="2" type="ORF">SDC9_102662</name>
</gene>
<feature type="region of interest" description="Disordered" evidence="1">
    <location>
        <begin position="54"/>
        <end position="77"/>
    </location>
</feature>